<dbReference type="GO" id="GO:0004519">
    <property type="term" value="F:endonuclease activity"/>
    <property type="evidence" value="ECO:0007669"/>
    <property type="project" value="UniProtKB-KW"/>
</dbReference>
<dbReference type="GO" id="GO:0003729">
    <property type="term" value="F:mRNA binding"/>
    <property type="evidence" value="ECO:0007669"/>
    <property type="project" value="InterPro"/>
</dbReference>
<dbReference type="GeneID" id="82202210"/>
<evidence type="ECO:0000313" key="9">
    <source>
        <dbReference type="Proteomes" id="UP000186341"/>
    </source>
</evidence>
<keyword evidence="5" id="KW-0378">Hydrolase</keyword>
<dbReference type="InterPro" id="IPR012933">
    <property type="entry name" value="HicA_mRNA_interferase"/>
</dbReference>
<protein>
    <submittedName>
        <fullName evidence="8">Toxin HicA</fullName>
    </submittedName>
</protein>
<dbReference type="AlphaFoldDB" id="A0A1U7NHY3"/>
<comment type="caution">
    <text evidence="8">The sequence shown here is derived from an EMBL/GenBank/DDBJ whole genome shotgun (WGS) entry which is preliminary data.</text>
</comment>
<dbReference type="Pfam" id="PF07927">
    <property type="entry name" value="HicA_toxin"/>
    <property type="match status" value="1"/>
</dbReference>
<keyword evidence="3" id="KW-0540">Nuclease</keyword>
<gene>
    <name evidence="8" type="ORF">BO222_03070</name>
</gene>
<dbReference type="Proteomes" id="UP000186341">
    <property type="component" value="Unassembled WGS sequence"/>
</dbReference>
<evidence type="ECO:0000256" key="6">
    <source>
        <dbReference type="ARBA" id="ARBA00022884"/>
    </source>
</evidence>
<evidence type="ECO:0000313" key="8">
    <source>
        <dbReference type="EMBL" id="OLU41699.1"/>
    </source>
</evidence>
<proteinExistence type="inferred from homology"/>
<evidence type="ECO:0000256" key="3">
    <source>
        <dbReference type="ARBA" id="ARBA00022722"/>
    </source>
</evidence>
<keyword evidence="6" id="KW-0694">RNA-binding</keyword>
<dbReference type="OrthoDB" id="9811409at2"/>
<evidence type="ECO:0000256" key="2">
    <source>
        <dbReference type="ARBA" id="ARBA00022649"/>
    </source>
</evidence>
<evidence type="ECO:0000256" key="5">
    <source>
        <dbReference type="ARBA" id="ARBA00022801"/>
    </source>
</evidence>
<dbReference type="Gene3D" id="3.30.920.30">
    <property type="entry name" value="Hypothetical protein"/>
    <property type="match status" value="1"/>
</dbReference>
<dbReference type="EMBL" id="MPJW01000078">
    <property type="protein sequence ID" value="OLU41699.1"/>
    <property type="molecule type" value="Genomic_DNA"/>
</dbReference>
<evidence type="ECO:0000256" key="4">
    <source>
        <dbReference type="ARBA" id="ARBA00022759"/>
    </source>
</evidence>
<reference evidence="8 9" key="1">
    <citation type="submission" date="2016-11" db="EMBL/GenBank/DDBJ databases">
        <title>Description of two novel members of the family Erysipelotrichaceae: Ileibacterium lipovorans gen. nov., sp. nov. and Dubosiella newyorkensis, gen. nov., sp. nov.</title>
        <authorList>
            <person name="Cox L.M."/>
            <person name="Sohn J."/>
            <person name="Tyrrell K.L."/>
            <person name="Citron D.M."/>
            <person name="Lawson P.A."/>
            <person name="Patel N.B."/>
            <person name="Iizumi T."/>
            <person name="Perez-Perez G.I."/>
            <person name="Goldstein E.J."/>
            <person name="Blaser M.J."/>
        </authorList>
    </citation>
    <scope>NUCLEOTIDE SEQUENCE [LARGE SCALE GENOMIC DNA]</scope>
    <source>
        <strain evidence="8 9">NYU-BL-A3</strain>
    </source>
</reference>
<dbReference type="InterPro" id="IPR038570">
    <property type="entry name" value="HicA_sf"/>
</dbReference>
<keyword evidence="2" id="KW-1277">Toxin-antitoxin system</keyword>
<dbReference type="GO" id="GO:0016787">
    <property type="term" value="F:hydrolase activity"/>
    <property type="evidence" value="ECO:0007669"/>
    <property type="project" value="UniProtKB-KW"/>
</dbReference>
<sequence length="60" mass="7068">MNFREIEKTIKKDGWFLVSVNGSHYHYMHQIKKWKVTIPYHKGDLPLKTANSILKQAGLK</sequence>
<keyword evidence="7" id="KW-0346">Stress response</keyword>
<dbReference type="SUPFAM" id="SSF54786">
    <property type="entry name" value="YcfA/nrd intein domain"/>
    <property type="match status" value="1"/>
</dbReference>
<organism evidence="8 9">
    <name type="scientific">Ileibacterium valens</name>
    <dbReference type="NCBI Taxonomy" id="1862668"/>
    <lineage>
        <taxon>Bacteria</taxon>
        <taxon>Bacillati</taxon>
        <taxon>Bacillota</taxon>
        <taxon>Erysipelotrichia</taxon>
        <taxon>Erysipelotrichales</taxon>
        <taxon>Erysipelotrichaceae</taxon>
        <taxon>Ileibacterium</taxon>
    </lineage>
</organism>
<keyword evidence="4" id="KW-0255">Endonuclease</keyword>
<dbReference type="RefSeq" id="WP_075818234.1">
    <property type="nucleotide sequence ID" value="NZ_CAPNHH010000168.1"/>
</dbReference>
<comment type="similarity">
    <text evidence="1">Belongs to the HicA mRNA interferase family.</text>
</comment>
<evidence type="ECO:0000256" key="1">
    <source>
        <dbReference type="ARBA" id="ARBA00006620"/>
    </source>
</evidence>
<evidence type="ECO:0000256" key="7">
    <source>
        <dbReference type="ARBA" id="ARBA00023016"/>
    </source>
</evidence>
<name>A0A1U7NHY3_9FIRM</name>
<accession>A0A1U7NHY3</accession>
<keyword evidence="9" id="KW-1185">Reference proteome</keyword>